<sequence length="158" mass="18123">MDRIARNLSVFQITVCCDFICLLFCCYFMAVCCDLWFESRDLVGILGFEWPPKRQRPFAGTPDAEPIPEPVGLCFSALFIEYGPSELWRVIPGCPGELRQVARLPPKPHRQAAKQIKVWSADHGLLKIDLMCSTTRSAFRFWPNNRINMDKNNKQTVV</sequence>
<reference evidence="2" key="1">
    <citation type="submission" date="2021-02" db="EMBL/GenBank/DDBJ databases">
        <authorList>
            <person name="Dougan E. K."/>
            <person name="Rhodes N."/>
            <person name="Thang M."/>
            <person name="Chan C."/>
        </authorList>
    </citation>
    <scope>NUCLEOTIDE SEQUENCE</scope>
</reference>
<accession>A0A813DLI5</accession>
<comment type="caution">
    <text evidence="2">The sequence shown here is derived from an EMBL/GenBank/DDBJ whole genome shotgun (WGS) entry which is preliminary data.</text>
</comment>
<keyword evidence="1" id="KW-0472">Membrane</keyword>
<evidence type="ECO:0000313" key="3">
    <source>
        <dbReference type="Proteomes" id="UP000654075"/>
    </source>
</evidence>
<dbReference type="Proteomes" id="UP000654075">
    <property type="component" value="Unassembled WGS sequence"/>
</dbReference>
<gene>
    <name evidence="2" type="ORF">PGLA1383_LOCUS5967</name>
</gene>
<organism evidence="2 3">
    <name type="scientific">Polarella glacialis</name>
    <name type="common">Dinoflagellate</name>
    <dbReference type="NCBI Taxonomy" id="89957"/>
    <lineage>
        <taxon>Eukaryota</taxon>
        <taxon>Sar</taxon>
        <taxon>Alveolata</taxon>
        <taxon>Dinophyceae</taxon>
        <taxon>Suessiales</taxon>
        <taxon>Suessiaceae</taxon>
        <taxon>Polarella</taxon>
    </lineage>
</organism>
<evidence type="ECO:0000256" key="1">
    <source>
        <dbReference type="SAM" id="Phobius"/>
    </source>
</evidence>
<protein>
    <submittedName>
        <fullName evidence="2">Uncharacterized protein</fullName>
    </submittedName>
</protein>
<keyword evidence="1" id="KW-0812">Transmembrane</keyword>
<keyword evidence="3" id="KW-1185">Reference proteome</keyword>
<evidence type="ECO:0000313" key="2">
    <source>
        <dbReference type="EMBL" id="CAE8587125.1"/>
    </source>
</evidence>
<feature type="transmembrane region" description="Helical" evidence="1">
    <location>
        <begin position="7"/>
        <end position="30"/>
    </location>
</feature>
<name>A0A813DLI5_POLGL</name>
<keyword evidence="1" id="KW-1133">Transmembrane helix</keyword>
<dbReference type="AlphaFoldDB" id="A0A813DLI5"/>
<dbReference type="EMBL" id="CAJNNV010002406">
    <property type="protein sequence ID" value="CAE8587125.1"/>
    <property type="molecule type" value="Genomic_DNA"/>
</dbReference>
<proteinExistence type="predicted"/>